<dbReference type="RefSeq" id="WP_007280506.1">
    <property type="nucleotide sequence ID" value="NZ_ABCK01000025.1"/>
</dbReference>
<dbReference type="InterPro" id="IPR014710">
    <property type="entry name" value="RmlC-like_jellyroll"/>
</dbReference>
<evidence type="ECO:0000313" key="3">
    <source>
        <dbReference type="Proteomes" id="UP000004947"/>
    </source>
</evidence>
<dbReference type="SUPFAM" id="SSF51182">
    <property type="entry name" value="RmlC-like cupins"/>
    <property type="match status" value="1"/>
</dbReference>
<name>A6DRN6_9BACT</name>
<comment type="caution">
    <text evidence="2">The sequence shown here is derived from an EMBL/GenBank/DDBJ whole genome shotgun (WGS) entry which is preliminary data.</text>
</comment>
<gene>
    <name evidence="2" type="ORF">LNTAR_13187</name>
</gene>
<reference evidence="2 3" key="1">
    <citation type="journal article" date="2010" name="J. Bacteriol.">
        <title>Genome sequence of Lentisphaera araneosa HTCC2155T, the type species of the order Lentisphaerales in the phylum Lentisphaerae.</title>
        <authorList>
            <person name="Thrash J.C."/>
            <person name="Cho J.C."/>
            <person name="Vergin K.L."/>
            <person name="Morris R.M."/>
            <person name="Giovannoni S.J."/>
        </authorList>
    </citation>
    <scope>NUCLEOTIDE SEQUENCE [LARGE SCALE GENOMIC DNA]</scope>
    <source>
        <strain evidence="2 3">HTCC2155</strain>
    </source>
</reference>
<dbReference type="Pfam" id="PF06172">
    <property type="entry name" value="Cupin_5"/>
    <property type="match status" value="1"/>
</dbReference>
<accession>A6DRN6</accession>
<organism evidence="2 3">
    <name type="scientific">Lentisphaera araneosa HTCC2155</name>
    <dbReference type="NCBI Taxonomy" id="313628"/>
    <lineage>
        <taxon>Bacteria</taxon>
        <taxon>Pseudomonadati</taxon>
        <taxon>Lentisphaerota</taxon>
        <taxon>Lentisphaeria</taxon>
        <taxon>Lentisphaerales</taxon>
        <taxon>Lentisphaeraceae</taxon>
        <taxon>Lentisphaera</taxon>
    </lineage>
</organism>
<dbReference type="Gene3D" id="2.60.120.10">
    <property type="entry name" value="Jelly Rolls"/>
    <property type="match status" value="1"/>
</dbReference>
<dbReference type="InterPro" id="IPR039935">
    <property type="entry name" value="YML079W-like"/>
</dbReference>
<dbReference type="EMBL" id="ABCK01000025">
    <property type="protein sequence ID" value="EDM25705.1"/>
    <property type="molecule type" value="Genomic_DNA"/>
</dbReference>
<dbReference type="Proteomes" id="UP000004947">
    <property type="component" value="Unassembled WGS sequence"/>
</dbReference>
<evidence type="ECO:0000259" key="1">
    <source>
        <dbReference type="Pfam" id="PF06172"/>
    </source>
</evidence>
<keyword evidence="3" id="KW-1185">Reference proteome</keyword>
<dbReference type="eggNOG" id="COG3542">
    <property type="taxonomic scope" value="Bacteria"/>
</dbReference>
<dbReference type="CDD" id="cd06121">
    <property type="entry name" value="cupin_YML079wp"/>
    <property type="match status" value="1"/>
</dbReference>
<dbReference type="InterPro" id="IPR009327">
    <property type="entry name" value="Cupin_DUF985"/>
</dbReference>
<dbReference type="AlphaFoldDB" id="A6DRN6"/>
<proteinExistence type="predicted"/>
<dbReference type="PANTHER" id="PTHR33387">
    <property type="entry name" value="RMLC-LIKE JELLY ROLL FOLD PROTEIN"/>
    <property type="match status" value="1"/>
</dbReference>
<protein>
    <recommendedName>
        <fullName evidence="1">DUF985 domain-containing protein</fullName>
    </recommendedName>
</protein>
<dbReference type="InterPro" id="IPR011051">
    <property type="entry name" value="RmlC_Cupin_sf"/>
</dbReference>
<sequence>MNIRAKELIETLELIEHPEGGYYKETYRSSENVFSHPAESERSAVTEIYFLLCKGQVSRFHKVLHDEFWHFFEGAPLRLIAGDLQSFEEFELGGASTNYQHCIQGGRWQAAESTGNYTLVGCTVAPGFDFADFAFLSEAKADLMKQNFANFAKFI</sequence>
<evidence type="ECO:0000313" key="2">
    <source>
        <dbReference type="EMBL" id="EDM25705.1"/>
    </source>
</evidence>
<feature type="domain" description="DUF985" evidence="1">
    <location>
        <begin position="6"/>
        <end position="135"/>
    </location>
</feature>
<dbReference type="PANTHER" id="PTHR33387:SF3">
    <property type="entry name" value="DUF985 DOMAIN-CONTAINING PROTEIN"/>
    <property type="match status" value="1"/>
</dbReference>